<dbReference type="InterPro" id="IPR012485">
    <property type="entry name" value="CENP-I"/>
</dbReference>
<accession>A0A0H2U4B4</accession>
<reference evidence="8" key="1">
    <citation type="submission" date="2010-05" db="EMBL/GenBank/DDBJ databases">
        <title>The Genome Sequence of Magnaporthe poae strain ATCC 64411.</title>
        <authorList>
            <consortium name="The Broad Institute Genome Sequencing Platform"/>
            <consortium name="Broad Institute Genome Sequencing Center for Infectious Disease"/>
            <person name="Ma L.-J."/>
            <person name="Dead R."/>
            <person name="Young S."/>
            <person name="Zeng Q."/>
            <person name="Koehrsen M."/>
            <person name="Alvarado L."/>
            <person name="Berlin A."/>
            <person name="Chapman S.B."/>
            <person name="Chen Z."/>
            <person name="Freedman E."/>
            <person name="Gellesch M."/>
            <person name="Goldberg J."/>
            <person name="Griggs A."/>
            <person name="Gujja S."/>
            <person name="Heilman E.R."/>
            <person name="Heiman D."/>
            <person name="Hepburn T."/>
            <person name="Howarth C."/>
            <person name="Jen D."/>
            <person name="Larson L."/>
            <person name="Mehta T."/>
            <person name="Neiman D."/>
            <person name="Pearson M."/>
            <person name="Roberts A."/>
            <person name="Saif S."/>
            <person name="Shea T."/>
            <person name="Shenoy N."/>
            <person name="Sisk P."/>
            <person name="Stolte C."/>
            <person name="Sykes S."/>
            <person name="Walk T."/>
            <person name="White J."/>
            <person name="Yandava C."/>
            <person name="Haas B."/>
            <person name="Nusbaum C."/>
            <person name="Birren B."/>
        </authorList>
    </citation>
    <scope>NUCLEOTIDE SEQUENCE</scope>
    <source>
        <strain evidence="8">ATCC 64411</strain>
    </source>
</reference>
<dbReference type="CDD" id="cd22647">
    <property type="entry name" value="CTF3_NTD_HEAT"/>
    <property type="match status" value="1"/>
</dbReference>
<keyword evidence="6" id="KW-0137">Centromere</keyword>
<reference evidence="8" key="2">
    <citation type="submission" date="2011-03" db="EMBL/GenBank/DDBJ databases">
        <title>Annotation of Magnaporthe poae ATCC 64411.</title>
        <authorList>
            <person name="Ma L.-J."/>
            <person name="Dead R."/>
            <person name="Young S.K."/>
            <person name="Zeng Q."/>
            <person name="Gargeya S."/>
            <person name="Fitzgerald M."/>
            <person name="Haas B."/>
            <person name="Abouelleil A."/>
            <person name="Alvarado L."/>
            <person name="Arachchi H.M."/>
            <person name="Berlin A."/>
            <person name="Brown A."/>
            <person name="Chapman S.B."/>
            <person name="Chen Z."/>
            <person name="Dunbar C."/>
            <person name="Freedman E."/>
            <person name="Gearin G."/>
            <person name="Gellesch M."/>
            <person name="Goldberg J."/>
            <person name="Griggs A."/>
            <person name="Gujja S."/>
            <person name="Heiman D."/>
            <person name="Howarth C."/>
            <person name="Larson L."/>
            <person name="Lui A."/>
            <person name="MacDonald P.J.P."/>
            <person name="Mehta T."/>
            <person name="Montmayeur A."/>
            <person name="Murphy C."/>
            <person name="Neiman D."/>
            <person name="Pearson M."/>
            <person name="Priest M."/>
            <person name="Roberts A."/>
            <person name="Saif S."/>
            <person name="Shea T."/>
            <person name="Shenoy N."/>
            <person name="Sisk P."/>
            <person name="Stolte C."/>
            <person name="Sykes S."/>
            <person name="Yandava C."/>
            <person name="Wortman J."/>
            <person name="Nusbaum C."/>
            <person name="Birren B."/>
        </authorList>
    </citation>
    <scope>NUCLEOTIDE SEQUENCE</scope>
    <source>
        <strain evidence="8">ATCC 64411</strain>
    </source>
</reference>
<comment type="similarity">
    <text evidence="3">Belongs to the CENP-I/CTF3 family.</text>
</comment>
<proteinExistence type="inferred from homology"/>
<keyword evidence="4" id="KW-0158">Chromosome</keyword>
<dbReference type="PANTHER" id="PTHR48208">
    <property type="entry name" value="CENTROMERE PROTEIN I"/>
    <property type="match status" value="1"/>
</dbReference>
<keyword evidence="5" id="KW-0539">Nucleus</keyword>
<dbReference type="GO" id="GO:0034080">
    <property type="term" value="P:CENP-A containing chromatin assembly"/>
    <property type="evidence" value="ECO:0007669"/>
    <property type="project" value="TreeGrafter"/>
</dbReference>
<protein>
    <recommendedName>
        <fullName evidence="9">Mis6 domain-containing protein</fullName>
    </recommendedName>
</protein>
<evidence type="ECO:0000256" key="7">
    <source>
        <dbReference type="SAM" id="MobiDB-lite"/>
    </source>
</evidence>
<evidence type="ECO:0000256" key="2">
    <source>
        <dbReference type="ARBA" id="ARBA00004584"/>
    </source>
</evidence>
<evidence type="ECO:0000256" key="6">
    <source>
        <dbReference type="ARBA" id="ARBA00023328"/>
    </source>
</evidence>
<organism evidence="8">
    <name type="scientific">Magnaporthiopsis poae (strain ATCC 64411 / 73-15)</name>
    <name type="common">Kentucky bluegrass fungus</name>
    <name type="synonym">Magnaporthe poae</name>
    <dbReference type="NCBI Taxonomy" id="644358"/>
    <lineage>
        <taxon>Eukaryota</taxon>
        <taxon>Fungi</taxon>
        <taxon>Dikarya</taxon>
        <taxon>Ascomycota</taxon>
        <taxon>Pezizomycotina</taxon>
        <taxon>Sordariomycetes</taxon>
        <taxon>Sordariomycetidae</taxon>
        <taxon>Magnaporthales</taxon>
        <taxon>Magnaporthaceae</taxon>
        <taxon>Magnaporthiopsis</taxon>
    </lineage>
</organism>
<dbReference type="PANTHER" id="PTHR48208:SF2">
    <property type="entry name" value="CENTROMERE PROTEIN I"/>
    <property type="match status" value="1"/>
</dbReference>
<evidence type="ECO:0008006" key="9">
    <source>
        <dbReference type="Google" id="ProtNLM"/>
    </source>
</evidence>
<name>A0A0H2U4B4_MAGP6</name>
<dbReference type="VEuPathDB" id="FungiDB:MAPG_07764"/>
<dbReference type="GO" id="GO:0005634">
    <property type="term" value="C:nucleus"/>
    <property type="evidence" value="ECO:0007669"/>
    <property type="project" value="UniProtKB-SubCell"/>
</dbReference>
<sequence length="451" mass="50470">MDESDDHQSLESQLDNLTTASKIPAKRRGISIKPTVESITSLSYERGLIPADLARLVDLITAPGHHLDQASLGALVRSLYPAGPVSDDVVLTVVGSLGHGQLKPSLPIQSLLLKWLVMVYHVLDSRAVLSRSYAVLFNLLDTAAIRPQLCHLLALVTRRKHVRPFRIQSILDLSRQTGHDPSLVGLLRIYKNYYPEVIVGDVTRGKASPFKYPDPEWRERLGEIQAAHRLRQDRRVTDSGPRNGFRVNHNTDRRKGTLLPPVQTSHANEESVTIEEIDSVEQFVDKLEKLELPNQLVAVLADPLLQKLLILRPDATADARISNWLESSIADAADDAQADGGSALLDLLELVHDHAEQTQALHPIFDRLLHRLYPAWNGTDRRYVVLDTLTYIPLGSFTKLYQDHFRPVEDKVLDGTAEPQLALLEFYTSLLRRWTVQILSLDGAAPRHAPD</sequence>
<dbReference type="EMBL" id="GL876972">
    <property type="protein sequence ID" value="KLU88781.1"/>
    <property type="molecule type" value="Genomic_DNA"/>
</dbReference>
<evidence type="ECO:0000256" key="5">
    <source>
        <dbReference type="ARBA" id="ARBA00023242"/>
    </source>
</evidence>
<gene>
    <name evidence="8" type="ORF">MAPG_07764</name>
</gene>
<evidence type="ECO:0000256" key="3">
    <source>
        <dbReference type="ARBA" id="ARBA00005470"/>
    </source>
</evidence>
<comment type="subcellular location">
    <subcellularLocation>
        <location evidence="2">Chromosome</location>
        <location evidence="2">Centromere</location>
    </subcellularLocation>
    <subcellularLocation>
        <location evidence="1">Nucleus</location>
    </subcellularLocation>
</comment>
<evidence type="ECO:0000256" key="4">
    <source>
        <dbReference type="ARBA" id="ARBA00022454"/>
    </source>
</evidence>
<dbReference type="OrthoDB" id="6347512at2759"/>
<evidence type="ECO:0000256" key="1">
    <source>
        <dbReference type="ARBA" id="ARBA00004123"/>
    </source>
</evidence>
<feature type="region of interest" description="Disordered" evidence="7">
    <location>
        <begin position="231"/>
        <end position="258"/>
    </location>
</feature>
<dbReference type="Pfam" id="PF07778">
    <property type="entry name" value="CENP-I"/>
    <property type="match status" value="1"/>
</dbReference>
<dbReference type="GO" id="GO:0000070">
    <property type="term" value="P:mitotic sister chromatid segregation"/>
    <property type="evidence" value="ECO:0007669"/>
    <property type="project" value="TreeGrafter"/>
</dbReference>
<dbReference type="AlphaFoldDB" id="A0A0H2U4B4"/>
<feature type="non-terminal residue" evidence="8">
    <location>
        <position position="451"/>
    </location>
</feature>
<evidence type="ECO:0000313" key="8">
    <source>
        <dbReference type="EMBL" id="KLU88781.1"/>
    </source>
</evidence>
<dbReference type="GO" id="GO:0000939">
    <property type="term" value="C:inner kinetochore"/>
    <property type="evidence" value="ECO:0007669"/>
    <property type="project" value="TreeGrafter"/>
</dbReference>